<keyword evidence="1" id="KW-0472">Membrane</keyword>
<sequence>MRSALFLWLLLLSHSVYSHGNLPVIVGVSEDANGVVLTIPQGEIFRLNHTLCLGAKEDKPAFALVDLNYRCRHGRLNEIWLRLTREQAHRGPALRYSDEGVQTLKVDGDYRVQLLSHASPSYINLIVAGASHLLFGWDHLLILLLLVLERQPLKDTASSACAFAMGHFVAILWITFLAPQLNARGVEALIASSILVYARTLLKKGAEPIPIMFKSGLWLMLGLIHGAGLSAGLAVAGDWPAKFGSVLLFNLGIDLTQLVVLTTAWWLVSHIRESRSFSAFSGALIFTAGLLGVGRLMMLLGPTSGLTG</sequence>
<proteinExistence type="predicted"/>
<keyword evidence="2" id="KW-0732">Signal</keyword>
<dbReference type="Proteomes" id="UP001202831">
    <property type="component" value="Unassembled WGS sequence"/>
</dbReference>
<gene>
    <name evidence="3" type="ORF">L2725_17360</name>
</gene>
<accession>A0ABT0NAY4</accession>
<keyword evidence="4" id="KW-1185">Reference proteome</keyword>
<evidence type="ECO:0000256" key="1">
    <source>
        <dbReference type="SAM" id="Phobius"/>
    </source>
</evidence>
<dbReference type="RefSeq" id="WP_249250114.1">
    <property type="nucleotide sequence ID" value="NZ_JAKIKT010000007.1"/>
</dbReference>
<feature type="chain" id="PRO_5045287124" evidence="2">
    <location>
        <begin position="19"/>
        <end position="308"/>
    </location>
</feature>
<evidence type="ECO:0000313" key="4">
    <source>
        <dbReference type="Proteomes" id="UP001202831"/>
    </source>
</evidence>
<feature type="transmembrane region" description="Helical" evidence="1">
    <location>
        <begin position="160"/>
        <end position="179"/>
    </location>
</feature>
<dbReference type="InterPro" id="IPR032809">
    <property type="entry name" value="Put_HupE_UreJ"/>
</dbReference>
<feature type="transmembrane region" description="Helical" evidence="1">
    <location>
        <begin position="280"/>
        <end position="300"/>
    </location>
</feature>
<feature type="transmembrane region" description="Helical" evidence="1">
    <location>
        <begin position="217"/>
        <end position="237"/>
    </location>
</feature>
<keyword evidence="1" id="KW-0812">Transmembrane</keyword>
<feature type="transmembrane region" description="Helical" evidence="1">
    <location>
        <begin position="185"/>
        <end position="202"/>
    </location>
</feature>
<dbReference type="EMBL" id="JAKIKT010000007">
    <property type="protein sequence ID" value="MCL2915525.1"/>
    <property type="molecule type" value="Genomic_DNA"/>
</dbReference>
<dbReference type="Pfam" id="PF13795">
    <property type="entry name" value="HupE_UreJ_2"/>
    <property type="match status" value="1"/>
</dbReference>
<reference evidence="3 4" key="1">
    <citation type="submission" date="2022-01" db="EMBL/GenBank/DDBJ databases">
        <title>Whole genome-based taxonomy of the Shewanellaceae.</title>
        <authorList>
            <person name="Martin-Rodriguez A.J."/>
        </authorList>
    </citation>
    <scope>NUCLEOTIDE SEQUENCE [LARGE SCALE GENOMIC DNA]</scope>
    <source>
        <strain evidence="3 4">DSM 21332</strain>
    </source>
</reference>
<organism evidence="3 4">
    <name type="scientific">Shewanella corallii</name>
    <dbReference type="NCBI Taxonomy" id="560080"/>
    <lineage>
        <taxon>Bacteria</taxon>
        <taxon>Pseudomonadati</taxon>
        <taxon>Pseudomonadota</taxon>
        <taxon>Gammaproteobacteria</taxon>
        <taxon>Alteromonadales</taxon>
        <taxon>Shewanellaceae</taxon>
        <taxon>Shewanella</taxon>
    </lineage>
</organism>
<feature type="transmembrane region" description="Helical" evidence="1">
    <location>
        <begin position="122"/>
        <end position="148"/>
    </location>
</feature>
<feature type="signal peptide" evidence="2">
    <location>
        <begin position="1"/>
        <end position="18"/>
    </location>
</feature>
<evidence type="ECO:0000256" key="2">
    <source>
        <dbReference type="SAM" id="SignalP"/>
    </source>
</evidence>
<protein>
    <submittedName>
        <fullName evidence="3">HupE/UreJ family protein</fullName>
    </submittedName>
</protein>
<keyword evidence="1" id="KW-1133">Transmembrane helix</keyword>
<evidence type="ECO:0000313" key="3">
    <source>
        <dbReference type="EMBL" id="MCL2915525.1"/>
    </source>
</evidence>
<feature type="transmembrane region" description="Helical" evidence="1">
    <location>
        <begin position="243"/>
        <end position="268"/>
    </location>
</feature>
<comment type="caution">
    <text evidence="3">The sequence shown here is derived from an EMBL/GenBank/DDBJ whole genome shotgun (WGS) entry which is preliminary data.</text>
</comment>
<name>A0ABT0NAY4_9GAMM</name>